<protein>
    <recommendedName>
        <fullName evidence="3">Bacterial transcriptional activator domain-containing protein</fullName>
    </recommendedName>
</protein>
<keyword evidence="2" id="KW-0804">Transcription</keyword>
<evidence type="ECO:0000313" key="5">
    <source>
        <dbReference type="Proteomes" id="UP001501020"/>
    </source>
</evidence>
<dbReference type="InterPro" id="IPR005158">
    <property type="entry name" value="BTAD"/>
</dbReference>
<dbReference type="PANTHER" id="PTHR35807:SF1">
    <property type="entry name" value="TRANSCRIPTIONAL REGULATOR REDD"/>
    <property type="match status" value="1"/>
</dbReference>
<evidence type="ECO:0000259" key="3">
    <source>
        <dbReference type="SMART" id="SM01043"/>
    </source>
</evidence>
<evidence type="ECO:0000256" key="1">
    <source>
        <dbReference type="ARBA" id="ARBA00023015"/>
    </source>
</evidence>
<dbReference type="Gene3D" id="1.25.40.10">
    <property type="entry name" value="Tetratricopeptide repeat domain"/>
    <property type="match status" value="1"/>
</dbReference>
<dbReference type="PANTHER" id="PTHR35807">
    <property type="entry name" value="TRANSCRIPTIONAL REGULATOR REDD-RELATED"/>
    <property type="match status" value="1"/>
</dbReference>
<feature type="domain" description="Bacterial transcriptional activator" evidence="3">
    <location>
        <begin position="108"/>
        <end position="259"/>
    </location>
</feature>
<dbReference type="EMBL" id="BAAAMR010000126">
    <property type="protein sequence ID" value="GAA2165305.1"/>
    <property type="molecule type" value="Genomic_DNA"/>
</dbReference>
<reference evidence="5" key="1">
    <citation type="journal article" date="2019" name="Int. J. Syst. Evol. Microbiol.">
        <title>The Global Catalogue of Microorganisms (GCM) 10K type strain sequencing project: providing services to taxonomists for standard genome sequencing and annotation.</title>
        <authorList>
            <consortium name="The Broad Institute Genomics Platform"/>
            <consortium name="The Broad Institute Genome Sequencing Center for Infectious Disease"/>
            <person name="Wu L."/>
            <person name="Ma J."/>
        </authorList>
    </citation>
    <scope>NUCLEOTIDE SEQUENCE [LARGE SCALE GENOMIC DNA]</scope>
    <source>
        <strain evidence="5">JCM 13850</strain>
    </source>
</reference>
<dbReference type="InterPro" id="IPR051677">
    <property type="entry name" value="AfsR-DnrI-RedD_regulator"/>
</dbReference>
<accession>A0ABP5M5I5</accession>
<comment type="caution">
    <text evidence="4">The sequence shown here is derived from an EMBL/GenBank/DDBJ whole genome shotgun (WGS) entry which is preliminary data.</text>
</comment>
<organism evidence="4 5">
    <name type="scientific">Actinomadura napierensis</name>
    <dbReference type="NCBI Taxonomy" id="267854"/>
    <lineage>
        <taxon>Bacteria</taxon>
        <taxon>Bacillati</taxon>
        <taxon>Actinomycetota</taxon>
        <taxon>Actinomycetes</taxon>
        <taxon>Streptosporangiales</taxon>
        <taxon>Thermomonosporaceae</taxon>
        <taxon>Actinomadura</taxon>
    </lineage>
</organism>
<evidence type="ECO:0000313" key="4">
    <source>
        <dbReference type="EMBL" id="GAA2165305.1"/>
    </source>
</evidence>
<evidence type="ECO:0000256" key="2">
    <source>
        <dbReference type="ARBA" id="ARBA00023163"/>
    </source>
</evidence>
<dbReference type="Proteomes" id="UP001501020">
    <property type="component" value="Unassembled WGS sequence"/>
</dbReference>
<proteinExistence type="predicted"/>
<dbReference type="SMART" id="SM01043">
    <property type="entry name" value="BTAD"/>
    <property type="match status" value="1"/>
</dbReference>
<name>A0ABP5M5I5_9ACTN</name>
<keyword evidence="1" id="KW-0805">Transcription regulation</keyword>
<dbReference type="InterPro" id="IPR011990">
    <property type="entry name" value="TPR-like_helical_dom_sf"/>
</dbReference>
<dbReference type="CDD" id="cd15831">
    <property type="entry name" value="BTAD"/>
    <property type="match status" value="1"/>
</dbReference>
<dbReference type="SUPFAM" id="SSF48452">
    <property type="entry name" value="TPR-like"/>
    <property type="match status" value="1"/>
</dbReference>
<gene>
    <name evidence="4" type="ORF">GCM10009727_83830</name>
</gene>
<dbReference type="Pfam" id="PF03704">
    <property type="entry name" value="BTAD"/>
    <property type="match status" value="1"/>
</dbReference>
<keyword evidence="5" id="KW-1185">Reference proteome</keyword>
<sequence length="307" mass="34102">MGVRIAVLGHLEVHDDRMQPIDLDESYRRKWTVRNLLCVLALADWSLSVAQLTSLLGEGEEALSSVGLRSTVYKARTVLGPLEKRLVTEKTSSGINQYRLVREEGDMFDVADFEALAAQAIHARVAGDLPTAEDLYDRALALWRSEPGEALLPDFRMTPTMRAFITPLLELRAQAVQALIEVRLELGRHDPGLVETIRRCLAFDALDERLYGLLMLTLHRMGRRSEALRAFEEVSLLLAGQAEAIEPARMLHGLMARIRADDPMLMHCSPKEALQVHRSLRPAALAGSAASAQFAHTELRRPAAQSA</sequence>